<dbReference type="Proteomes" id="UP000234662">
    <property type="component" value="Unassembled WGS sequence"/>
</dbReference>
<dbReference type="STRING" id="2055.BCM27_24925"/>
<dbReference type="EMBL" id="PKJC01000006">
    <property type="protein sequence ID" value="PKZ65639.1"/>
    <property type="molecule type" value="Genomic_DNA"/>
</dbReference>
<dbReference type="GO" id="GO:0004519">
    <property type="term" value="F:endonuclease activity"/>
    <property type="evidence" value="ECO:0007669"/>
    <property type="project" value="UniProtKB-KW"/>
</dbReference>
<feature type="compositionally biased region" description="Basic and acidic residues" evidence="1">
    <location>
        <begin position="552"/>
        <end position="564"/>
    </location>
</feature>
<sequence length="571" mass="63103">MGTGPRESGVIVRLWTDLPSEFLAGVDPAYPDEDDMVTLMNGLGATNRGQSYLAWSRYQTVAVMHDRLVAAREHTDAFVSDGYADCASRIARHSAISRRRAETLIDEALTLRDRLPEVATTLRDGLLTDDQIRLIISRTELIPTDDPIILTIDAEIAKTIRNRRGSWDRARLRDMVDRTLFRHDPDLVRERRRDALDSRGVWTDNFHDGVGEITAVMSAENIRISAKAVRILADSVCEHDDRLLGVRTSDAMFALLTRTTFECQCDRDDCTATIPDPDAVLAAISTEVVIHVVTDAATLAGATGPGFLDGYGVISDEHVRDLAARTDATLTPVTPSRTRPIPAAAEPFSGTEPIAGTSTDDPADHTDRPTAHREAPTGSSAPEVVVIYPGSQPADPYRPTTSCADFVRVRDGYCTEPGCTHSAFDCDLDHVTEYDHTNPSHGGTTSSDNLNAKCRPGHLLKTHGDWIDAQYRDNDGRLVTEYTTPEGVTIHGDAETLEDLFPNLRRIRFEQAAQAPPTPRTIAPEDNPRRTTSRLDAKLARRRAERARNRKQREAEEAAERQDFIDNPPPF</sequence>
<keyword evidence="3" id="KW-0378">Hydrolase</keyword>
<dbReference type="RefSeq" id="WP_101820221.1">
    <property type="nucleotide sequence ID" value="NZ_PKJC01000006.1"/>
</dbReference>
<name>A0A2I1R978_9ACTN</name>
<feature type="compositionally biased region" description="Basic residues" evidence="1">
    <location>
        <begin position="540"/>
        <end position="551"/>
    </location>
</feature>
<dbReference type="Pfam" id="PF02720">
    <property type="entry name" value="DUF222"/>
    <property type="match status" value="1"/>
</dbReference>
<dbReference type="CDD" id="cd00085">
    <property type="entry name" value="HNHc"/>
    <property type="match status" value="1"/>
</dbReference>
<feature type="region of interest" description="Disordered" evidence="1">
    <location>
        <begin position="512"/>
        <end position="571"/>
    </location>
</feature>
<dbReference type="InterPro" id="IPR003870">
    <property type="entry name" value="DUF222"/>
</dbReference>
<evidence type="ECO:0000256" key="1">
    <source>
        <dbReference type="SAM" id="MobiDB-lite"/>
    </source>
</evidence>
<evidence type="ECO:0000313" key="4">
    <source>
        <dbReference type="Proteomes" id="UP000234662"/>
    </source>
</evidence>
<feature type="compositionally biased region" description="Basic and acidic residues" evidence="1">
    <location>
        <begin position="362"/>
        <end position="375"/>
    </location>
</feature>
<organism evidence="3 4">
    <name type="scientific">Gordonia terrae</name>
    <dbReference type="NCBI Taxonomy" id="2055"/>
    <lineage>
        <taxon>Bacteria</taxon>
        <taxon>Bacillati</taxon>
        <taxon>Actinomycetota</taxon>
        <taxon>Actinomycetes</taxon>
        <taxon>Mycobacteriales</taxon>
        <taxon>Gordoniaceae</taxon>
        <taxon>Gordonia</taxon>
    </lineage>
</organism>
<evidence type="ECO:0000259" key="2">
    <source>
        <dbReference type="Pfam" id="PF02720"/>
    </source>
</evidence>
<dbReference type="AlphaFoldDB" id="A0A2I1R978"/>
<feature type="region of interest" description="Disordered" evidence="1">
    <location>
        <begin position="330"/>
        <end position="380"/>
    </location>
</feature>
<proteinExistence type="predicted"/>
<keyword evidence="3" id="KW-0255">Endonuclease</keyword>
<comment type="caution">
    <text evidence="3">The sequence shown here is derived from an EMBL/GenBank/DDBJ whole genome shotgun (WGS) entry which is preliminary data.</text>
</comment>
<accession>A0A2I1R978</accession>
<evidence type="ECO:0000313" key="3">
    <source>
        <dbReference type="EMBL" id="PKZ65639.1"/>
    </source>
</evidence>
<keyword evidence="3" id="KW-0540">Nuclease</keyword>
<protein>
    <submittedName>
        <fullName evidence="3">HNH endonuclease</fullName>
    </submittedName>
</protein>
<gene>
    <name evidence="3" type="ORF">CYJ73_11260</name>
</gene>
<feature type="compositionally biased region" description="Basic and acidic residues" evidence="1">
    <location>
        <begin position="526"/>
        <end position="539"/>
    </location>
</feature>
<reference evidence="3 4" key="1">
    <citation type="submission" date="2017-12" db="EMBL/GenBank/DDBJ databases">
        <title>Phylogenetic diversity of female urinary microbiome.</title>
        <authorList>
            <person name="Thomas-White K."/>
            <person name="Wolfe A.J."/>
        </authorList>
    </citation>
    <scope>NUCLEOTIDE SEQUENCE [LARGE SCALE GENOMIC DNA]</scope>
    <source>
        <strain evidence="3 4">UMB0777</strain>
    </source>
</reference>
<feature type="domain" description="DUF222" evidence="2">
    <location>
        <begin position="60"/>
        <end position="331"/>
    </location>
</feature>
<dbReference type="InterPro" id="IPR003615">
    <property type="entry name" value="HNH_nuc"/>
</dbReference>